<dbReference type="OrthoDB" id="2011at10239"/>
<dbReference type="SUPFAM" id="SSF52540">
    <property type="entry name" value="P-loop containing nucleoside triphosphate hydrolases"/>
    <property type="match status" value="1"/>
</dbReference>
<dbReference type="GeneID" id="10329489"/>
<dbReference type="Proteomes" id="UP000006532">
    <property type="component" value="Segment"/>
</dbReference>
<dbReference type="InterPro" id="IPR027417">
    <property type="entry name" value="P-loop_NTPase"/>
</dbReference>
<evidence type="ECO:0000256" key="1">
    <source>
        <dbReference type="ARBA" id="ARBA00022612"/>
    </source>
</evidence>
<evidence type="ECO:0000313" key="7">
    <source>
        <dbReference type="Proteomes" id="UP000006532"/>
    </source>
</evidence>
<dbReference type="KEGG" id="vg:10329489"/>
<dbReference type="EMBL" id="GU071103">
    <property type="protein sequence ID" value="ADO98987.1"/>
    <property type="molecule type" value="Genomic_DNA"/>
</dbReference>
<dbReference type="Gene3D" id="3.40.50.300">
    <property type="entry name" value="P-loop containing nucleotide triphosphate hydrolases"/>
    <property type="match status" value="1"/>
</dbReference>
<dbReference type="Pfam" id="PF17289">
    <property type="entry name" value="Terminase_6C"/>
    <property type="match status" value="1"/>
</dbReference>
<dbReference type="InterPro" id="IPR035421">
    <property type="entry name" value="Terminase_6C"/>
</dbReference>
<evidence type="ECO:0000256" key="2">
    <source>
        <dbReference type="ARBA" id="ARBA00022741"/>
    </source>
</evidence>
<keyword evidence="2" id="KW-0547">Nucleotide-binding</keyword>
<dbReference type="GO" id="GO:0005524">
    <property type="term" value="F:ATP binding"/>
    <property type="evidence" value="ECO:0007669"/>
    <property type="project" value="UniProtKB-KW"/>
</dbReference>
<feature type="domain" description="Terminase large subunit gp17-like C-terminal" evidence="5">
    <location>
        <begin position="312"/>
        <end position="470"/>
    </location>
</feature>
<keyword evidence="3" id="KW-0067">ATP-binding</keyword>
<accession>E3SNN4</accession>
<dbReference type="Pfam" id="PF03237">
    <property type="entry name" value="Terminase_6N"/>
    <property type="match status" value="1"/>
</dbReference>
<name>E3SNN4_9CAUD</name>
<gene>
    <name evidence="6" type="primary">gp17</name>
    <name evidence="6" type="ORF">PSSM7_116</name>
</gene>
<keyword evidence="4" id="KW-0231">Viral genome packaging</keyword>
<evidence type="ECO:0000259" key="5">
    <source>
        <dbReference type="Pfam" id="PF17289"/>
    </source>
</evidence>
<dbReference type="Gene3D" id="3.30.420.240">
    <property type="match status" value="1"/>
</dbReference>
<evidence type="ECO:0000256" key="3">
    <source>
        <dbReference type="ARBA" id="ARBA00022840"/>
    </source>
</evidence>
<organism evidence="6 7">
    <name type="scientific">Prochlorococcus phage P-SSM7</name>
    <dbReference type="NCBI Taxonomy" id="445688"/>
    <lineage>
        <taxon>Viruses</taxon>
        <taxon>Duplodnaviria</taxon>
        <taxon>Heunggongvirae</taxon>
        <taxon>Uroviricota</taxon>
        <taxon>Caudoviricetes</taxon>
        <taxon>Pantevenvirales</taxon>
        <taxon>Kyanoviridae</taxon>
        <taxon>Palaemonvirus</taxon>
        <taxon>Palaemonvirus pssm7</taxon>
    </lineage>
</organism>
<protein>
    <submittedName>
        <fullName evidence="6">Terminase DNA packaging enzyme large subunit</fullName>
    </submittedName>
</protein>
<keyword evidence="1" id="KW-1188">Viral release from host cell</keyword>
<reference evidence="6 7" key="1">
    <citation type="journal article" date="2010" name="Environ. Microbiol.">
        <title>Genomic analysis of oceanic cyanobacterial myoviruses compared with T4-like myoviruses from diverse hosts and environments.</title>
        <authorList>
            <person name="Sullivan M.B."/>
            <person name="Huang K.H."/>
            <person name="Ignacio-Espinoza J.C."/>
            <person name="Berlin A.M."/>
            <person name="Kelly L."/>
            <person name="Weigele P.R."/>
            <person name="DeFrancesco A.S."/>
            <person name="Kern S.E."/>
            <person name="Thompson L.R."/>
            <person name="Young S."/>
            <person name="Yandava C."/>
            <person name="Fu R."/>
            <person name="Krastins B."/>
            <person name="Chase M."/>
            <person name="Sarracino D."/>
            <person name="Osburne M.S."/>
            <person name="Henn M.R."/>
            <person name="Chisholm S.W."/>
        </authorList>
    </citation>
    <scope>NUCLEOTIDE SEQUENCE [LARGE SCALE GENOMIC DNA]</scope>
    <source>
        <strain evidence="6">NATL1A-15</strain>
    </source>
</reference>
<proteinExistence type="predicted"/>
<evidence type="ECO:0000313" key="6">
    <source>
        <dbReference type="EMBL" id="ADO98987.1"/>
    </source>
</evidence>
<sequence>MSTNQEQYLGNPNLKKANVATNFTPDEVQEYIKCSEDPVYFIQTYIKIVSLDRGLIPFAMYDFQSEMVEKFHDNRFNIAKLPRQTGKSTIVTSYLLWYVLFKANVNVAILANKAATSREMLQRLQLSYENLPKWLQQGILQWNRGSLELENGSKIMAASTSSSAVRGMSFNVIFLDEFAFVPNHIADQFFSSVYPTISSGKSTKVIIISTPHGMNMFYKLWHDAERGKNEYIPTEVHWSAVPGRDAAWKDQTIANTSEQQFKVEFECEFLGSVDTLISPSKLRTMPYEDPIIQNRGLAVYKQVEKDHNYIVTVDVARGVSQDYSAFCIIDTTTVPYELVAKYRNNDIKPIIFPNVIVDVAKNYNNAYVLCEVNDIGGQVADIIQFDLEYENLLQVAMRGRAGQQLGQGFSGKKTQLGVKMSTAVKAVGCSNLKALLEEDKLIIKDYDTIAELTTFIVKGQSFAAEDGCNDDLAMCLVIFSWMAMQEYFKEMHDNDVRQRIYDDQRENIEQDMAPFGFMSDGLEDDHIIDAQGERWEIAEYGDKSYMWEFR</sequence>
<evidence type="ECO:0000256" key="4">
    <source>
        <dbReference type="ARBA" id="ARBA00023219"/>
    </source>
</evidence>
<dbReference type="RefSeq" id="YP_004324947.1">
    <property type="nucleotide sequence ID" value="NC_015290.1"/>
</dbReference>
<keyword evidence="7" id="KW-1185">Reference proteome</keyword>